<organism evidence="2 3">
    <name type="scientific">Streptomyces cheonanensis</name>
    <dbReference type="NCBI Taxonomy" id="312720"/>
    <lineage>
        <taxon>Bacteria</taxon>
        <taxon>Bacillati</taxon>
        <taxon>Actinomycetota</taxon>
        <taxon>Actinomycetes</taxon>
        <taxon>Kitasatosporales</taxon>
        <taxon>Streptomycetaceae</taxon>
        <taxon>Streptomyces</taxon>
    </lineage>
</organism>
<dbReference type="EMBL" id="BAAANQ010000001">
    <property type="protein sequence ID" value="GAA2041563.1"/>
    <property type="molecule type" value="Genomic_DNA"/>
</dbReference>
<accession>A0ABP5G7L4</accession>
<dbReference type="Proteomes" id="UP001403094">
    <property type="component" value="Unassembled WGS sequence"/>
</dbReference>
<protein>
    <submittedName>
        <fullName evidence="2">Uncharacterized protein</fullName>
    </submittedName>
</protein>
<evidence type="ECO:0000256" key="1">
    <source>
        <dbReference type="SAM" id="MobiDB-lite"/>
    </source>
</evidence>
<evidence type="ECO:0000313" key="3">
    <source>
        <dbReference type="Proteomes" id="UP001403094"/>
    </source>
</evidence>
<feature type="compositionally biased region" description="Gly residues" evidence="1">
    <location>
        <begin position="39"/>
        <end position="50"/>
    </location>
</feature>
<keyword evidence="3" id="KW-1185">Reference proteome</keyword>
<proteinExistence type="predicted"/>
<feature type="region of interest" description="Disordered" evidence="1">
    <location>
        <begin position="25"/>
        <end position="61"/>
    </location>
</feature>
<evidence type="ECO:0000313" key="2">
    <source>
        <dbReference type="EMBL" id="GAA2041563.1"/>
    </source>
</evidence>
<reference evidence="3" key="1">
    <citation type="journal article" date="2019" name="Int. J. Syst. Evol. Microbiol.">
        <title>The Global Catalogue of Microorganisms (GCM) 10K type strain sequencing project: providing services to taxonomists for standard genome sequencing and annotation.</title>
        <authorList>
            <consortium name="The Broad Institute Genomics Platform"/>
            <consortium name="The Broad Institute Genome Sequencing Center for Infectious Disease"/>
            <person name="Wu L."/>
            <person name="Ma J."/>
        </authorList>
    </citation>
    <scope>NUCLEOTIDE SEQUENCE [LARGE SCALE GENOMIC DNA]</scope>
    <source>
        <strain evidence="3">JCM 14549</strain>
    </source>
</reference>
<comment type="caution">
    <text evidence="2">The sequence shown here is derived from an EMBL/GenBank/DDBJ whole genome shotgun (WGS) entry which is preliminary data.</text>
</comment>
<gene>
    <name evidence="2" type="ORF">GCM10009757_04120</name>
</gene>
<sequence length="95" mass="9169">MNACRGTRISASAIGGGAWARGGSMQGALPGPKAVQAAGGRGSHRAGGNGTKAYSAPDTGADGGGEALSLVPAVAVVHRRDLCVAARVGVSTVRT</sequence>
<name>A0ABP5G7L4_9ACTN</name>